<protein>
    <submittedName>
        <fullName evidence="4">Poly-beta-1,6-N-acetyl-D-glucosamine N-deacetylase</fullName>
        <ecNumber evidence="4">3.5.1.-</ecNumber>
    </submittedName>
</protein>
<dbReference type="SUPFAM" id="SSF88713">
    <property type="entry name" value="Glycoside hydrolase/deacetylase"/>
    <property type="match status" value="1"/>
</dbReference>
<dbReference type="GO" id="GO:0005576">
    <property type="term" value="C:extracellular region"/>
    <property type="evidence" value="ECO:0007669"/>
    <property type="project" value="UniProtKB-SubCell"/>
</dbReference>
<dbReference type="EMBL" id="UAPV01000001">
    <property type="protein sequence ID" value="SPT68845.1"/>
    <property type="molecule type" value="Genomic_DNA"/>
</dbReference>
<dbReference type="RefSeq" id="WP_113743060.1">
    <property type="nucleotide sequence ID" value="NZ_UAPV01000001.1"/>
</dbReference>
<name>A0A2X0V7R8_9GAMM</name>
<dbReference type="InterPro" id="IPR028098">
    <property type="entry name" value="Glyco_trans_4-like_N"/>
</dbReference>
<evidence type="ECO:0000259" key="3">
    <source>
        <dbReference type="PROSITE" id="PS51677"/>
    </source>
</evidence>
<dbReference type="Pfam" id="PF01522">
    <property type="entry name" value="Polysacc_deac_1"/>
    <property type="match status" value="1"/>
</dbReference>
<gene>
    <name evidence="4" type="primary">icaB</name>
    <name evidence="4" type="ORF">NCTC13093_00191</name>
</gene>
<dbReference type="SUPFAM" id="SSF53756">
    <property type="entry name" value="UDP-Glycosyltransferase/glycogen phosphorylase"/>
    <property type="match status" value="1"/>
</dbReference>
<dbReference type="GO" id="GO:0016810">
    <property type="term" value="F:hydrolase activity, acting on carbon-nitrogen (but not peptide) bonds"/>
    <property type="evidence" value="ECO:0007669"/>
    <property type="project" value="InterPro"/>
</dbReference>
<evidence type="ECO:0000256" key="2">
    <source>
        <dbReference type="ARBA" id="ARBA00022729"/>
    </source>
</evidence>
<dbReference type="GO" id="GO:0016757">
    <property type="term" value="F:glycosyltransferase activity"/>
    <property type="evidence" value="ECO:0007669"/>
    <property type="project" value="UniProtKB-ARBA"/>
</dbReference>
<dbReference type="Pfam" id="PF13692">
    <property type="entry name" value="Glyco_trans_1_4"/>
    <property type="match status" value="1"/>
</dbReference>
<sequence length="601" mass="68322">MNILMALSQLEVTGAEVYATTICDELIKRGNKVVIVSDTLTTKTQAEYIKICFNQRKLKNRIEHVKALLKIIKEHDIQVVHANSRASSWSCALACAIAKIPLITTTHGRQPVHLSRKIIKAFGQLSICVCENIQKQICNDLGFDINKTRLIRNPVNAKTFEFSPRDKRDDGIIKVALIGRLSGPKGEVAKEILHRVKDHKNIQLDVIGGKDIPDFLQQYTDCDNINFVGYVSNVNDYIKSSDVVIGAGRVAIEACLCGRPVIAVGEAIYEGPLNTSSIAKALCSNFGDINTKKQCLFNFENLITDIKAAASLSDSELLALKDIVIKEFNLSNIVDSIEKIYSHAYIVYKKYEMPVIMYHRVICSESEKGVHGTYISKEKFIAQMQYLKDHNYKTVTFKDLADNRYKERFNKGNKYVILTFDDGYTDNYTTAFPILKEFGFKAVIFLLSDATYNKWDADNKDNPEKKLPLMSEDQIQEMMDYGIEFGIHTRHHPRLHQISLQEATDEILKSKEILESRYQIPFITFAYPYGDLNKEVKEIVRSSGVTFAVATDSGDISFDSDLMQIRRIGIFPGNSLSTFKRKVSGWYNFRKMKREMRTKKL</sequence>
<dbReference type="InterPro" id="IPR002509">
    <property type="entry name" value="NODB_dom"/>
</dbReference>
<dbReference type="Pfam" id="PF13439">
    <property type="entry name" value="Glyco_transf_4"/>
    <property type="match status" value="1"/>
</dbReference>
<keyword evidence="4" id="KW-0378">Hydrolase</keyword>
<organism evidence="4 5">
    <name type="scientific">Anaerobiospirillum thomasii</name>
    <dbReference type="NCBI Taxonomy" id="179995"/>
    <lineage>
        <taxon>Bacteria</taxon>
        <taxon>Pseudomonadati</taxon>
        <taxon>Pseudomonadota</taxon>
        <taxon>Gammaproteobacteria</taxon>
        <taxon>Aeromonadales</taxon>
        <taxon>Succinivibrionaceae</taxon>
        <taxon>Anaerobiospirillum</taxon>
    </lineage>
</organism>
<comment type="subcellular location">
    <subcellularLocation>
        <location evidence="1">Secreted</location>
    </subcellularLocation>
</comment>
<dbReference type="InterPro" id="IPR051398">
    <property type="entry name" value="Polysacch_Deacetylase"/>
</dbReference>
<dbReference type="GO" id="GO:0005975">
    <property type="term" value="P:carbohydrate metabolic process"/>
    <property type="evidence" value="ECO:0007669"/>
    <property type="project" value="InterPro"/>
</dbReference>
<dbReference type="PROSITE" id="PS51677">
    <property type="entry name" value="NODB"/>
    <property type="match status" value="1"/>
</dbReference>
<dbReference type="InterPro" id="IPR011330">
    <property type="entry name" value="Glyco_hydro/deAcase_b/a-brl"/>
</dbReference>
<dbReference type="EC" id="3.5.1.-" evidence="4"/>
<dbReference type="PANTHER" id="PTHR34216:SF3">
    <property type="entry name" value="POLY-BETA-1,6-N-ACETYL-D-GLUCOSAMINE N-DEACETYLASE"/>
    <property type="match status" value="1"/>
</dbReference>
<proteinExistence type="predicted"/>
<dbReference type="AlphaFoldDB" id="A0A2X0V7R8"/>
<dbReference type="PANTHER" id="PTHR34216">
    <property type="match status" value="1"/>
</dbReference>
<dbReference type="Gene3D" id="3.40.50.2000">
    <property type="entry name" value="Glycogen Phosphorylase B"/>
    <property type="match status" value="2"/>
</dbReference>
<accession>A0A2X0V7R8</accession>
<evidence type="ECO:0000313" key="5">
    <source>
        <dbReference type="Proteomes" id="UP000250086"/>
    </source>
</evidence>
<keyword evidence="2" id="KW-0732">Signal</keyword>
<dbReference type="Proteomes" id="UP000250086">
    <property type="component" value="Unassembled WGS sequence"/>
</dbReference>
<reference evidence="4 5" key="1">
    <citation type="submission" date="2018-06" db="EMBL/GenBank/DDBJ databases">
        <authorList>
            <consortium name="Pathogen Informatics"/>
            <person name="Doyle S."/>
        </authorList>
    </citation>
    <scope>NUCLEOTIDE SEQUENCE [LARGE SCALE GENOMIC DNA]</scope>
    <source>
        <strain evidence="4 5">NCTC13093</strain>
    </source>
</reference>
<dbReference type="Gene3D" id="3.20.20.370">
    <property type="entry name" value="Glycoside hydrolase/deacetylase"/>
    <property type="match status" value="1"/>
</dbReference>
<dbReference type="CDD" id="cd10918">
    <property type="entry name" value="CE4_NodB_like_5s_6s"/>
    <property type="match status" value="1"/>
</dbReference>
<keyword evidence="5" id="KW-1185">Reference proteome</keyword>
<evidence type="ECO:0000256" key="1">
    <source>
        <dbReference type="ARBA" id="ARBA00004613"/>
    </source>
</evidence>
<dbReference type="CDD" id="cd03819">
    <property type="entry name" value="GT4_WavL-like"/>
    <property type="match status" value="1"/>
</dbReference>
<evidence type="ECO:0000313" key="4">
    <source>
        <dbReference type="EMBL" id="SPT68845.1"/>
    </source>
</evidence>
<feature type="domain" description="NodB homology" evidence="3">
    <location>
        <begin position="414"/>
        <end position="601"/>
    </location>
</feature>